<keyword evidence="4" id="KW-1185">Reference proteome</keyword>
<dbReference type="EMBL" id="ABVL01000010">
    <property type="protein sequence ID" value="EDY19010.1"/>
    <property type="molecule type" value="Genomic_DNA"/>
</dbReference>
<dbReference type="STRING" id="497964.CfE428DRAFT_3668"/>
<name>B4D430_9BACT</name>
<gene>
    <name evidence="3" type="ORF">CfE428DRAFT_3668</name>
</gene>
<accession>B4D430</accession>
<dbReference type="InParanoid" id="B4D430"/>
<dbReference type="RefSeq" id="WP_006980993.1">
    <property type="nucleotide sequence ID" value="NZ_ABVL01000010.1"/>
</dbReference>
<proteinExistence type="inferred from homology"/>
<comment type="caution">
    <text evidence="3">The sequence shown here is derived from an EMBL/GenBank/DDBJ whole genome shotgun (WGS) entry which is preliminary data.</text>
</comment>
<evidence type="ECO:0000313" key="4">
    <source>
        <dbReference type="Proteomes" id="UP000005824"/>
    </source>
</evidence>
<evidence type="ECO:0000256" key="1">
    <source>
        <dbReference type="ARBA" id="ARBA00008542"/>
    </source>
</evidence>
<comment type="similarity">
    <text evidence="1">Belongs to the peptidase C56 family.</text>
</comment>
<evidence type="ECO:0000259" key="2">
    <source>
        <dbReference type="Pfam" id="PF01965"/>
    </source>
</evidence>
<dbReference type="Gene3D" id="3.40.50.880">
    <property type="match status" value="1"/>
</dbReference>
<dbReference type="PROSITE" id="PS51276">
    <property type="entry name" value="PEPTIDASE_C56_PFPI"/>
    <property type="match status" value="1"/>
</dbReference>
<sequence length="199" mass="22389">MAQKSNRSPKPRKVLIPIGDATEVMDTLYPIFRLAEDGFEAVVAGPEARLYHGVLHEIPPQAKDEPKWDITRESAAYHVRATVAFKNVKPEEYAGLFVSGGRAPEYLRYDKDLLRITRHFFEKSKPVAMVCHGIEILTAAGVIQGRTLTTVAKCQLDVEQGGAKYVNRDHVVDGNLVSARTWHDNAPLMREFMRMLKES</sequence>
<dbReference type="InterPro" id="IPR006286">
    <property type="entry name" value="C56_PfpI-like"/>
</dbReference>
<dbReference type="SUPFAM" id="SSF52317">
    <property type="entry name" value="Class I glutamine amidotransferase-like"/>
    <property type="match status" value="1"/>
</dbReference>
<evidence type="ECO:0000313" key="3">
    <source>
        <dbReference type="EMBL" id="EDY19010.1"/>
    </source>
</evidence>
<dbReference type="eggNOG" id="COG0693">
    <property type="taxonomic scope" value="Bacteria"/>
</dbReference>
<protein>
    <submittedName>
        <fullName evidence="3">ThiJ/PfpI domain protein</fullName>
    </submittedName>
</protein>
<dbReference type="InterPro" id="IPR029062">
    <property type="entry name" value="Class_I_gatase-like"/>
</dbReference>
<feature type="domain" description="DJ-1/PfpI" evidence="2">
    <location>
        <begin position="12"/>
        <end position="194"/>
    </location>
</feature>
<dbReference type="CDD" id="cd03169">
    <property type="entry name" value="GATase1_PfpI_1"/>
    <property type="match status" value="1"/>
</dbReference>
<dbReference type="PANTHER" id="PTHR42733">
    <property type="entry name" value="DJ-1 PROTEIN"/>
    <property type="match status" value="1"/>
</dbReference>
<dbReference type="PANTHER" id="PTHR42733:SF2">
    <property type="entry name" value="DJ-1_THIJ_PFPI FAMILY PROTEIN"/>
    <property type="match status" value="1"/>
</dbReference>
<dbReference type="InterPro" id="IPR002818">
    <property type="entry name" value="DJ-1/PfpI"/>
</dbReference>
<organism evidence="3 4">
    <name type="scientific">Chthoniobacter flavus Ellin428</name>
    <dbReference type="NCBI Taxonomy" id="497964"/>
    <lineage>
        <taxon>Bacteria</taxon>
        <taxon>Pseudomonadati</taxon>
        <taxon>Verrucomicrobiota</taxon>
        <taxon>Spartobacteria</taxon>
        <taxon>Chthoniobacterales</taxon>
        <taxon>Chthoniobacteraceae</taxon>
        <taxon>Chthoniobacter</taxon>
    </lineage>
</organism>
<reference evidence="3 4" key="1">
    <citation type="journal article" date="2011" name="J. Bacteriol.">
        <title>Genome sequence of Chthoniobacter flavus Ellin428, an aerobic heterotrophic soil bacterium.</title>
        <authorList>
            <person name="Kant R."/>
            <person name="van Passel M.W."/>
            <person name="Palva A."/>
            <person name="Lucas S."/>
            <person name="Lapidus A."/>
            <person name="Glavina Del Rio T."/>
            <person name="Dalin E."/>
            <person name="Tice H."/>
            <person name="Bruce D."/>
            <person name="Goodwin L."/>
            <person name="Pitluck S."/>
            <person name="Larimer F.W."/>
            <person name="Land M.L."/>
            <person name="Hauser L."/>
            <person name="Sangwan P."/>
            <person name="de Vos W.M."/>
            <person name="Janssen P.H."/>
            <person name="Smidt H."/>
        </authorList>
    </citation>
    <scope>NUCLEOTIDE SEQUENCE [LARGE SCALE GENOMIC DNA]</scope>
    <source>
        <strain evidence="3 4">Ellin428</strain>
    </source>
</reference>
<dbReference type="AlphaFoldDB" id="B4D430"/>
<dbReference type="Proteomes" id="UP000005824">
    <property type="component" value="Unassembled WGS sequence"/>
</dbReference>
<dbReference type="Pfam" id="PF01965">
    <property type="entry name" value="DJ-1_PfpI"/>
    <property type="match status" value="1"/>
</dbReference>